<accession>A0A368KX19</accession>
<proteinExistence type="predicted"/>
<dbReference type="Proteomes" id="UP000253562">
    <property type="component" value="Unassembled WGS sequence"/>
</dbReference>
<keyword evidence="1" id="KW-1133">Transmembrane helix</keyword>
<feature type="transmembrane region" description="Helical" evidence="1">
    <location>
        <begin position="39"/>
        <end position="57"/>
    </location>
</feature>
<gene>
    <name evidence="2" type="ORF">DTL42_03290</name>
</gene>
<feature type="transmembrane region" description="Helical" evidence="1">
    <location>
        <begin position="12"/>
        <end position="32"/>
    </location>
</feature>
<dbReference type="AlphaFoldDB" id="A0A368KX19"/>
<evidence type="ECO:0000256" key="1">
    <source>
        <dbReference type="SAM" id="Phobius"/>
    </source>
</evidence>
<comment type="caution">
    <text evidence="2">The sequence shown here is derived from an EMBL/GenBank/DDBJ whole genome shotgun (WGS) entry which is preliminary data.</text>
</comment>
<sequence length="65" mass="7413">MAFFSILSIRLANFPMAMIFLLYLVCFGLAYYRQRKAAYAAFLVSTLASLAMFAYHLDSALELNF</sequence>
<dbReference type="InterPro" id="IPR046035">
    <property type="entry name" value="DUF5993"/>
</dbReference>
<reference evidence="2 3" key="1">
    <citation type="submission" date="2018-07" db="EMBL/GenBank/DDBJ databases">
        <title>Comparative genomes isolates from brazilian mangrove.</title>
        <authorList>
            <person name="De Araujo J.E."/>
            <person name="Taketani R.G."/>
            <person name="Silva M.C.P."/>
            <person name="Lourenco M.V."/>
            <person name="Oliveira V.M."/>
            <person name="Andreote F.D."/>
        </authorList>
    </citation>
    <scope>NUCLEOTIDE SEQUENCE [LARGE SCALE GENOMIC DNA]</scope>
    <source>
        <strain evidence="2 3">HEX PRIS-MGV</strain>
    </source>
</reference>
<organism evidence="2 3">
    <name type="scientific">Bremerella cremea</name>
    <dbReference type="NCBI Taxonomy" id="1031537"/>
    <lineage>
        <taxon>Bacteria</taxon>
        <taxon>Pseudomonadati</taxon>
        <taxon>Planctomycetota</taxon>
        <taxon>Planctomycetia</taxon>
        <taxon>Pirellulales</taxon>
        <taxon>Pirellulaceae</taxon>
        <taxon>Bremerella</taxon>
    </lineage>
</organism>
<protein>
    <submittedName>
        <fullName evidence="2">Uncharacterized protein</fullName>
    </submittedName>
</protein>
<evidence type="ECO:0000313" key="3">
    <source>
        <dbReference type="Proteomes" id="UP000253562"/>
    </source>
</evidence>
<keyword evidence="1" id="KW-0812">Transmembrane</keyword>
<evidence type="ECO:0000313" key="2">
    <source>
        <dbReference type="EMBL" id="RCS54187.1"/>
    </source>
</evidence>
<dbReference type="RefSeq" id="WP_114367253.1">
    <property type="nucleotide sequence ID" value="NZ_QPEX01000010.1"/>
</dbReference>
<dbReference type="Pfam" id="PF19455">
    <property type="entry name" value="DUF5993"/>
    <property type="match status" value="1"/>
</dbReference>
<dbReference type="EMBL" id="QPEX01000010">
    <property type="protein sequence ID" value="RCS54187.1"/>
    <property type="molecule type" value="Genomic_DNA"/>
</dbReference>
<name>A0A368KX19_9BACT</name>
<keyword evidence="1" id="KW-0472">Membrane</keyword>